<evidence type="ECO:0000313" key="6">
    <source>
        <dbReference type="EMBL" id="TCO62793.1"/>
    </source>
</evidence>
<comment type="subcellular location">
    <subcellularLocation>
        <location evidence="1">Membrane</location>
        <topology evidence="1">Multi-pass membrane protein</topology>
    </subcellularLocation>
</comment>
<dbReference type="InterPro" id="IPR035952">
    <property type="entry name" value="Rhomboid-like_sf"/>
</dbReference>
<dbReference type="Gene3D" id="1.20.1540.10">
    <property type="entry name" value="Rhomboid-like"/>
    <property type="match status" value="1"/>
</dbReference>
<feature type="transmembrane region" description="Helical" evidence="5">
    <location>
        <begin position="169"/>
        <end position="186"/>
    </location>
</feature>
<dbReference type="GO" id="GO:0016020">
    <property type="term" value="C:membrane"/>
    <property type="evidence" value="ECO:0007669"/>
    <property type="project" value="UniProtKB-SubCell"/>
</dbReference>
<evidence type="ECO:0000313" key="7">
    <source>
        <dbReference type="Proteomes" id="UP000295680"/>
    </source>
</evidence>
<evidence type="ECO:0000256" key="4">
    <source>
        <dbReference type="ARBA" id="ARBA00023136"/>
    </source>
</evidence>
<sequence length="224" mass="23797">MAAIVYNLTTALLMVVMVNSGLALVGRDTITRRPIPWVAIALTGLVVIGVVLQLTWSGAMAALDNDPAKTGWWRVVTSVFMQNGGIVGSAWNIATIAIVAALAEWFWGGSITLALFLAGILLPHHIDSLLGIASVSSEPRNFAGSSGVTYFLAATLAVPLLVRTRVTKERLIAAGVVVLGLVMWFAQDNAHGLMAVYGFVLGAVVWAVRQASRRSAQTTRSDQK</sequence>
<feature type="transmembrane region" description="Helical" evidence="5">
    <location>
        <begin position="192"/>
        <end position="208"/>
    </location>
</feature>
<organism evidence="6 7">
    <name type="scientific">Actinocrispum wychmicini</name>
    <dbReference type="NCBI Taxonomy" id="1213861"/>
    <lineage>
        <taxon>Bacteria</taxon>
        <taxon>Bacillati</taxon>
        <taxon>Actinomycetota</taxon>
        <taxon>Actinomycetes</taxon>
        <taxon>Pseudonocardiales</taxon>
        <taxon>Pseudonocardiaceae</taxon>
        <taxon>Actinocrispum</taxon>
    </lineage>
</organism>
<feature type="transmembrane region" description="Helical" evidence="5">
    <location>
        <begin position="71"/>
        <end position="93"/>
    </location>
</feature>
<dbReference type="EMBL" id="SLWS01000002">
    <property type="protein sequence ID" value="TCO62793.1"/>
    <property type="molecule type" value="Genomic_DNA"/>
</dbReference>
<feature type="transmembrane region" description="Helical" evidence="5">
    <location>
        <begin position="37"/>
        <end position="59"/>
    </location>
</feature>
<evidence type="ECO:0000256" key="5">
    <source>
        <dbReference type="SAM" id="Phobius"/>
    </source>
</evidence>
<keyword evidence="3 5" id="KW-1133">Transmembrane helix</keyword>
<keyword evidence="4 5" id="KW-0472">Membrane</keyword>
<name>A0A4R2JRA9_9PSEU</name>
<reference evidence="6 7" key="1">
    <citation type="submission" date="2019-03" db="EMBL/GenBank/DDBJ databases">
        <title>Genomic Encyclopedia of Type Strains, Phase IV (KMG-IV): sequencing the most valuable type-strain genomes for metagenomic binning, comparative biology and taxonomic classification.</title>
        <authorList>
            <person name="Goeker M."/>
        </authorList>
    </citation>
    <scope>NUCLEOTIDE SEQUENCE [LARGE SCALE GENOMIC DNA]</scope>
    <source>
        <strain evidence="6 7">DSM 45934</strain>
    </source>
</reference>
<comment type="caution">
    <text evidence="6">The sequence shown here is derived from an EMBL/GenBank/DDBJ whole genome shotgun (WGS) entry which is preliminary data.</text>
</comment>
<keyword evidence="7" id="KW-1185">Reference proteome</keyword>
<dbReference type="Proteomes" id="UP000295680">
    <property type="component" value="Unassembled WGS sequence"/>
</dbReference>
<evidence type="ECO:0000256" key="2">
    <source>
        <dbReference type="ARBA" id="ARBA00022692"/>
    </source>
</evidence>
<gene>
    <name evidence="6" type="ORF">EV192_102932</name>
</gene>
<evidence type="ECO:0000256" key="1">
    <source>
        <dbReference type="ARBA" id="ARBA00004141"/>
    </source>
</evidence>
<dbReference type="OrthoDB" id="3873419at2"/>
<protein>
    <submittedName>
        <fullName evidence="6">Uncharacterized protein</fullName>
    </submittedName>
</protein>
<keyword evidence="2 5" id="KW-0812">Transmembrane</keyword>
<dbReference type="AlphaFoldDB" id="A0A4R2JRA9"/>
<proteinExistence type="predicted"/>
<evidence type="ECO:0000256" key="3">
    <source>
        <dbReference type="ARBA" id="ARBA00022989"/>
    </source>
</evidence>
<feature type="transmembrane region" description="Helical" evidence="5">
    <location>
        <begin position="105"/>
        <end position="122"/>
    </location>
</feature>
<feature type="transmembrane region" description="Helical" evidence="5">
    <location>
        <begin position="142"/>
        <end position="162"/>
    </location>
</feature>
<dbReference type="RefSeq" id="WP_132114821.1">
    <property type="nucleotide sequence ID" value="NZ_SLWS01000002.1"/>
</dbReference>
<accession>A0A4R2JRA9</accession>
<feature type="transmembrane region" description="Helical" evidence="5">
    <location>
        <begin position="6"/>
        <end position="25"/>
    </location>
</feature>
<dbReference type="SUPFAM" id="SSF144091">
    <property type="entry name" value="Rhomboid-like"/>
    <property type="match status" value="1"/>
</dbReference>